<protein>
    <submittedName>
        <fullName evidence="1 2">Uncharacterized protein</fullName>
    </submittedName>
</protein>
<dbReference type="AlphaFoldDB" id="A0A0R0JT75"/>
<proteinExistence type="predicted"/>
<keyword evidence="3" id="KW-1185">Reference proteome</keyword>
<evidence type="ECO:0000313" key="1">
    <source>
        <dbReference type="EMBL" id="KRH58017.1"/>
    </source>
</evidence>
<evidence type="ECO:0000313" key="3">
    <source>
        <dbReference type="Proteomes" id="UP000008827"/>
    </source>
</evidence>
<organism evidence="1">
    <name type="scientific">Glycine max</name>
    <name type="common">Soybean</name>
    <name type="synonym">Glycine hispida</name>
    <dbReference type="NCBI Taxonomy" id="3847"/>
    <lineage>
        <taxon>Eukaryota</taxon>
        <taxon>Viridiplantae</taxon>
        <taxon>Streptophyta</taxon>
        <taxon>Embryophyta</taxon>
        <taxon>Tracheophyta</taxon>
        <taxon>Spermatophyta</taxon>
        <taxon>Magnoliopsida</taxon>
        <taxon>eudicotyledons</taxon>
        <taxon>Gunneridae</taxon>
        <taxon>Pentapetalae</taxon>
        <taxon>rosids</taxon>
        <taxon>fabids</taxon>
        <taxon>Fabales</taxon>
        <taxon>Fabaceae</taxon>
        <taxon>Papilionoideae</taxon>
        <taxon>50 kb inversion clade</taxon>
        <taxon>NPAAA clade</taxon>
        <taxon>indigoferoid/millettioid clade</taxon>
        <taxon>Phaseoleae</taxon>
        <taxon>Glycine</taxon>
        <taxon>Glycine subgen. Soja</taxon>
    </lineage>
</organism>
<dbReference type="InParanoid" id="A0A0R0JT75"/>
<dbReference type="Proteomes" id="UP000008827">
    <property type="component" value="Chromosome 5"/>
</dbReference>
<dbReference type="EMBL" id="CM000838">
    <property type="protein sequence ID" value="KRH58017.1"/>
    <property type="molecule type" value="Genomic_DNA"/>
</dbReference>
<sequence length="96" mass="10606">MRIMASPPALFTSFPLSILPLSSPLSHKTTLPLKSTSFKDPSTQNAASMPFFPAYAKGSSVGEKLETRKQIHHQILAHFPASLLLKCFCQYCLLQL</sequence>
<dbReference type="EnsemblPlants" id="KRH58017">
    <property type="protein sequence ID" value="KRH58017"/>
    <property type="gene ID" value="GLYMA_05G100700"/>
</dbReference>
<evidence type="ECO:0000313" key="2">
    <source>
        <dbReference type="EnsemblPlants" id="KRH58017"/>
    </source>
</evidence>
<gene>
    <name evidence="1" type="ORF">GLYMA_05G100700</name>
</gene>
<accession>A0A0R0JT75</accession>
<reference evidence="2" key="2">
    <citation type="submission" date="2018-02" db="UniProtKB">
        <authorList>
            <consortium name="EnsemblPlants"/>
        </authorList>
    </citation>
    <scope>IDENTIFICATION</scope>
    <source>
        <strain evidence="2">Williams 82</strain>
    </source>
</reference>
<reference evidence="1 2" key="1">
    <citation type="journal article" date="2010" name="Nature">
        <title>Genome sequence of the palaeopolyploid soybean.</title>
        <authorList>
            <person name="Schmutz J."/>
            <person name="Cannon S.B."/>
            <person name="Schlueter J."/>
            <person name="Ma J."/>
            <person name="Mitros T."/>
            <person name="Nelson W."/>
            <person name="Hyten D.L."/>
            <person name="Song Q."/>
            <person name="Thelen J.J."/>
            <person name="Cheng J."/>
            <person name="Xu D."/>
            <person name="Hellsten U."/>
            <person name="May G.D."/>
            <person name="Yu Y."/>
            <person name="Sakurai T."/>
            <person name="Umezawa T."/>
            <person name="Bhattacharyya M.K."/>
            <person name="Sandhu D."/>
            <person name="Valliyodan B."/>
            <person name="Lindquist E."/>
            <person name="Peto M."/>
            <person name="Grant D."/>
            <person name="Shu S."/>
            <person name="Goodstein D."/>
            <person name="Barry K."/>
            <person name="Futrell-Griggs M."/>
            <person name="Abernathy B."/>
            <person name="Du J."/>
            <person name="Tian Z."/>
            <person name="Zhu L."/>
            <person name="Gill N."/>
            <person name="Joshi T."/>
            <person name="Libault M."/>
            <person name="Sethuraman A."/>
            <person name="Zhang X.-C."/>
            <person name="Shinozaki K."/>
            <person name="Nguyen H.T."/>
            <person name="Wing R.A."/>
            <person name="Cregan P."/>
            <person name="Specht J."/>
            <person name="Grimwood J."/>
            <person name="Rokhsar D."/>
            <person name="Stacey G."/>
            <person name="Shoemaker R.C."/>
            <person name="Jackson S.A."/>
        </authorList>
    </citation>
    <scope>NUCLEOTIDE SEQUENCE</scope>
    <source>
        <strain evidence="2">cv. Williams 82</strain>
        <tissue evidence="1">Callus</tissue>
    </source>
</reference>
<reference evidence="1" key="3">
    <citation type="submission" date="2018-07" db="EMBL/GenBank/DDBJ databases">
        <title>WGS assembly of Glycine max.</title>
        <authorList>
            <person name="Schmutz J."/>
            <person name="Cannon S."/>
            <person name="Schlueter J."/>
            <person name="Ma J."/>
            <person name="Mitros T."/>
            <person name="Nelson W."/>
            <person name="Hyten D."/>
            <person name="Song Q."/>
            <person name="Thelen J."/>
            <person name="Cheng J."/>
            <person name="Xu D."/>
            <person name="Hellsten U."/>
            <person name="May G."/>
            <person name="Yu Y."/>
            <person name="Sakurai T."/>
            <person name="Umezawa T."/>
            <person name="Bhattacharyya M."/>
            <person name="Sandhu D."/>
            <person name="Valliyodan B."/>
            <person name="Lindquist E."/>
            <person name="Peto M."/>
            <person name="Grant D."/>
            <person name="Shu S."/>
            <person name="Goodstein D."/>
            <person name="Barry K."/>
            <person name="Futrell-Griggs M."/>
            <person name="Abernathy B."/>
            <person name="Du J."/>
            <person name="Tian Z."/>
            <person name="Zhu L."/>
            <person name="Gill N."/>
            <person name="Joshi T."/>
            <person name="Libault M."/>
            <person name="Sethuraman A."/>
            <person name="Zhang X."/>
            <person name="Shinozaki K."/>
            <person name="Nguyen H."/>
            <person name="Wing R."/>
            <person name="Cregan P."/>
            <person name="Specht J."/>
            <person name="Grimwood J."/>
            <person name="Rokhsar D."/>
            <person name="Stacey G."/>
            <person name="Shoemaker R."/>
            <person name="Jackson S."/>
        </authorList>
    </citation>
    <scope>NUCLEOTIDE SEQUENCE</scope>
    <source>
        <tissue evidence="1">Callus</tissue>
    </source>
</reference>
<name>A0A0R0JT75_SOYBN</name>
<dbReference type="Gramene" id="KRH58017">
    <property type="protein sequence ID" value="KRH58017"/>
    <property type="gene ID" value="GLYMA_05G100700"/>
</dbReference>